<dbReference type="FunFam" id="1.10.3720.10:FF:000006">
    <property type="entry name" value="Glutamate/aspartate ABC transporter, permease protein GltK"/>
    <property type="match status" value="1"/>
</dbReference>
<dbReference type="SUPFAM" id="SSF161098">
    <property type="entry name" value="MetI-like"/>
    <property type="match status" value="1"/>
</dbReference>
<feature type="transmembrane region" description="Helical" evidence="8">
    <location>
        <begin position="246"/>
        <end position="265"/>
    </location>
</feature>
<protein>
    <submittedName>
        <fullName evidence="10">Polar amino acid transport system permease protein</fullName>
    </submittedName>
</protein>
<feature type="transmembrane region" description="Helical" evidence="8">
    <location>
        <begin position="97"/>
        <end position="117"/>
    </location>
</feature>
<sequence length="275" mass="29926">MLDELSKMPIARRRRLGSRWGLGAVLLALTAWLFWTVVTSPNLDWAVIGSYLFSEPILSGVGVTLLLTVLTLLFGLLLGMLLALMRQSDNPVLSAAYAGYVWFFRGTPLLVQLVFWFNLALLFPRIGIGIPGTSLGWYGEANTLITPFVAALFGLALHEAAYMAEIIRGGFLAIPRGQVDAALMIGMTPGQASRRIVVPQAIRVILPALGNQFILILKGTSMVSVIGGGDLLTRAQQIYGQNYQVIALLLVASLWYLALVSLASIGQHYLERGLR</sequence>
<evidence type="ECO:0000256" key="8">
    <source>
        <dbReference type="RuleBase" id="RU363032"/>
    </source>
</evidence>
<evidence type="ECO:0000256" key="5">
    <source>
        <dbReference type="ARBA" id="ARBA00022970"/>
    </source>
</evidence>
<evidence type="ECO:0000259" key="9">
    <source>
        <dbReference type="PROSITE" id="PS50928"/>
    </source>
</evidence>
<dbReference type="GO" id="GO:0022857">
    <property type="term" value="F:transmembrane transporter activity"/>
    <property type="evidence" value="ECO:0007669"/>
    <property type="project" value="InterPro"/>
</dbReference>
<feature type="transmembrane region" description="Helical" evidence="8">
    <location>
        <begin position="137"/>
        <end position="158"/>
    </location>
</feature>
<organism evidence="10 11">
    <name type="scientific">Streptosporangium saharense</name>
    <dbReference type="NCBI Taxonomy" id="1706840"/>
    <lineage>
        <taxon>Bacteria</taxon>
        <taxon>Bacillati</taxon>
        <taxon>Actinomycetota</taxon>
        <taxon>Actinomycetes</taxon>
        <taxon>Streptosporangiales</taxon>
        <taxon>Streptosporangiaceae</taxon>
        <taxon>Streptosporangium</taxon>
    </lineage>
</organism>
<evidence type="ECO:0000256" key="6">
    <source>
        <dbReference type="ARBA" id="ARBA00022989"/>
    </source>
</evidence>
<feature type="domain" description="ABC transmembrane type-1" evidence="9">
    <location>
        <begin position="61"/>
        <end position="261"/>
    </location>
</feature>
<dbReference type="GO" id="GO:0043190">
    <property type="term" value="C:ATP-binding cassette (ABC) transporter complex"/>
    <property type="evidence" value="ECO:0007669"/>
    <property type="project" value="InterPro"/>
</dbReference>
<feature type="transmembrane region" description="Helical" evidence="8">
    <location>
        <begin position="20"/>
        <end position="37"/>
    </location>
</feature>
<evidence type="ECO:0000256" key="2">
    <source>
        <dbReference type="ARBA" id="ARBA00022448"/>
    </source>
</evidence>
<dbReference type="Gene3D" id="1.10.3720.10">
    <property type="entry name" value="MetI-like"/>
    <property type="match status" value="1"/>
</dbReference>
<feature type="transmembrane region" description="Helical" evidence="8">
    <location>
        <begin position="57"/>
        <end position="85"/>
    </location>
</feature>
<dbReference type="RefSeq" id="WP_184717883.1">
    <property type="nucleotide sequence ID" value="NZ_JACHJP010000004.1"/>
</dbReference>
<dbReference type="PANTHER" id="PTHR30614">
    <property type="entry name" value="MEMBRANE COMPONENT OF AMINO ACID ABC TRANSPORTER"/>
    <property type="match status" value="1"/>
</dbReference>
<gene>
    <name evidence="10" type="ORF">FHS44_004679</name>
</gene>
<evidence type="ECO:0000256" key="4">
    <source>
        <dbReference type="ARBA" id="ARBA00022692"/>
    </source>
</evidence>
<dbReference type="InterPro" id="IPR035906">
    <property type="entry name" value="MetI-like_sf"/>
</dbReference>
<keyword evidence="4 8" id="KW-0812">Transmembrane</keyword>
<dbReference type="InterPro" id="IPR043429">
    <property type="entry name" value="ArtM/GltK/GlnP/TcyL/YhdX-like"/>
</dbReference>
<evidence type="ECO:0000256" key="7">
    <source>
        <dbReference type="ARBA" id="ARBA00023136"/>
    </source>
</evidence>
<dbReference type="Proteomes" id="UP000552644">
    <property type="component" value="Unassembled WGS sequence"/>
</dbReference>
<dbReference type="NCBIfam" id="TIGR01726">
    <property type="entry name" value="HEQRo_perm_3TM"/>
    <property type="match status" value="1"/>
</dbReference>
<accession>A0A7W7QPU8</accession>
<keyword evidence="3" id="KW-1003">Cell membrane</keyword>
<evidence type="ECO:0000313" key="11">
    <source>
        <dbReference type="Proteomes" id="UP000552644"/>
    </source>
</evidence>
<keyword evidence="2 8" id="KW-0813">Transport</keyword>
<feature type="transmembrane region" description="Helical" evidence="8">
    <location>
        <begin position="204"/>
        <end position="226"/>
    </location>
</feature>
<keyword evidence="7 8" id="KW-0472">Membrane</keyword>
<comment type="similarity">
    <text evidence="8">Belongs to the binding-protein-dependent transport system permease family.</text>
</comment>
<name>A0A7W7QPU8_9ACTN</name>
<reference evidence="10 11" key="1">
    <citation type="submission" date="2020-08" db="EMBL/GenBank/DDBJ databases">
        <title>Genomic Encyclopedia of Type Strains, Phase III (KMG-III): the genomes of soil and plant-associated and newly described type strains.</title>
        <authorList>
            <person name="Whitman W."/>
        </authorList>
    </citation>
    <scope>NUCLEOTIDE SEQUENCE [LARGE SCALE GENOMIC DNA]</scope>
    <source>
        <strain evidence="10 11">CECT 8840</strain>
    </source>
</reference>
<dbReference type="CDD" id="cd06261">
    <property type="entry name" value="TM_PBP2"/>
    <property type="match status" value="1"/>
</dbReference>
<dbReference type="InterPro" id="IPR000515">
    <property type="entry name" value="MetI-like"/>
</dbReference>
<keyword evidence="11" id="KW-1185">Reference proteome</keyword>
<comment type="subcellular location">
    <subcellularLocation>
        <location evidence="1 8">Cell membrane</location>
        <topology evidence="1 8">Multi-pass membrane protein</topology>
    </subcellularLocation>
</comment>
<dbReference type="InterPro" id="IPR010065">
    <property type="entry name" value="AA_ABC_transptr_permease_3TM"/>
</dbReference>
<dbReference type="PANTHER" id="PTHR30614:SF0">
    <property type="entry name" value="L-CYSTINE TRANSPORT SYSTEM PERMEASE PROTEIN TCYL"/>
    <property type="match status" value="1"/>
</dbReference>
<comment type="caution">
    <text evidence="10">The sequence shown here is derived from an EMBL/GenBank/DDBJ whole genome shotgun (WGS) entry which is preliminary data.</text>
</comment>
<dbReference type="EMBL" id="JACHJP010000004">
    <property type="protein sequence ID" value="MBB4917571.1"/>
    <property type="molecule type" value="Genomic_DNA"/>
</dbReference>
<dbReference type="AlphaFoldDB" id="A0A7W7QPU8"/>
<dbReference type="PROSITE" id="PS50928">
    <property type="entry name" value="ABC_TM1"/>
    <property type="match status" value="1"/>
</dbReference>
<evidence type="ECO:0000313" key="10">
    <source>
        <dbReference type="EMBL" id="MBB4917571.1"/>
    </source>
</evidence>
<keyword evidence="5" id="KW-0029">Amino-acid transport</keyword>
<evidence type="ECO:0000256" key="1">
    <source>
        <dbReference type="ARBA" id="ARBA00004651"/>
    </source>
</evidence>
<evidence type="ECO:0000256" key="3">
    <source>
        <dbReference type="ARBA" id="ARBA00022475"/>
    </source>
</evidence>
<proteinExistence type="inferred from homology"/>
<keyword evidence="6 8" id="KW-1133">Transmembrane helix</keyword>
<dbReference type="GO" id="GO:0006865">
    <property type="term" value="P:amino acid transport"/>
    <property type="evidence" value="ECO:0007669"/>
    <property type="project" value="UniProtKB-KW"/>
</dbReference>
<dbReference type="Pfam" id="PF00528">
    <property type="entry name" value="BPD_transp_1"/>
    <property type="match status" value="1"/>
</dbReference>